<sequence>MSVILTRIHLFLFIKADKHSLNSSMYSRFTNNYCMIFRKPCDFSMLKIFYSAHNDSQFILNI</sequence>
<proteinExistence type="predicted"/>
<dbReference type="AlphaFoldDB" id="A0A1I7WLH2"/>
<dbReference type="Proteomes" id="UP000095283">
    <property type="component" value="Unplaced"/>
</dbReference>
<evidence type="ECO:0000313" key="2">
    <source>
        <dbReference type="WBParaSite" id="Hba_05991"/>
    </source>
</evidence>
<reference evidence="2" key="1">
    <citation type="submission" date="2016-11" db="UniProtKB">
        <authorList>
            <consortium name="WormBaseParasite"/>
        </authorList>
    </citation>
    <scope>IDENTIFICATION</scope>
</reference>
<evidence type="ECO:0000313" key="1">
    <source>
        <dbReference type="Proteomes" id="UP000095283"/>
    </source>
</evidence>
<accession>A0A1I7WLH2</accession>
<name>A0A1I7WLH2_HETBA</name>
<organism evidence="1 2">
    <name type="scientific">Heterorhabditis bacteriophora</name>
    <name type="common">Entomopathogenic nematode worm</name>
    <dbReference type="NCBI Taxonomy" id="37862"/>
    <lineage>
        <taxon>Eukaryota</taxon>
        <taxon>Metazoa</taxon>
        <taxon>Ecdysozoa</taxon>
        <taxon>Nematoda</taxon>
        <taxon>Chromadorea</taxon>
        <taxon>Rhabditida</taxon>
        <taxon>Rhabditina</taxon>
        <taxon>Rhabditomorpha</taxon>
        <taxon>Strongyloidea</taxon>
        <taxon>Heterorhabditidae</taxon>
        <taxon>Heterorhabditis</taxon>
    </lineage>
</organism>
<dbReference type="WBParaSite" id="Hba_05991">
    <property type="protein sequence ID" value="Hba_05991"/>
    <property type="gene ID" value="Hba_05991"/>
</dbReference>
<protein>
    <submittedName>
        <fullName evidence="2">Uncharacterized protein</fullName>
    </submittedName>
</protein>
<keyword evidence="1" id="KW-1185">Reference proteome</keyword>